<comment type="function">
    <text evidence="5">Catalyzes the phosphorylation of the 3'-hydroxyl group of dephosphocoenzyme A to form coenzyme A.</text>
</comment>
<comment type="pathway">
    <text evidence="5">Cofactor biosynthesis; coenzyme A biosynthesis; CoA from (R)-pantothenate: step 5/5.</text>
</comment>
<reference evidence="7 8" key="1">
    <citation type="submission" date="2018-11" db="EMBL/GenBank/DDBJ databases">
        <title>Genomic Encyclopedia of Type Strains, Phase IV (KMG-IV): sequencing the most valuable type-strain genomes for metagenomic binning, comparative biology and taxonomic classification.</title>
        <authorList>
            <person name="Goeker M."/>
        </authorList>
    </citation>
    <scope>NUCLEOTIDE SEQUENCE [LARGE SCALE GENOMIC DNA]</scope>
    <source>
        <strain evidence="7 8">DSM 100316</strain>
    </source>
</reference>
<protein>
    <recommendedName>
        <fullName evidence="5 6">Dephospho-CoA kinase</fullName>
        <ecNumber evidence="5 6">2.7.1.24</ecNumber>
    </recommendedName>
    <alternativeName>
        <fullName evidence="5">Dephosphocoenzyme A kinase</fullName>
    </alternativeName>
</protein>
<feature type="binding site" evidence="5">
    <location>
        <begin position="11"/>
        <end position="16"/>
    </location>
    <ligand>
        <name>ATP</name>
        <dbReference type="ChEBI" id="CHEBI:30616"/>
    </ligand>
</feature>
<keyword evidence="5 7" id="KW-0418">Kinase</keyword>
<evidence type="ECO:0000256" key="2">
    <source>
        <dbReference type="ARBA" id="ARBA00022741"/>
    </source>
</evidence>
<sequence>MYIVGLAGGIGSGKTAVSDRFQQLGIEVIDADVAARTVVEPGQPALAKICAQFGDDILLADGQLDRAQLRQRIFSDPEAKSWLEGLLHPLIGEEIFRQLGAARSHYCLFVSPLLFESGQNSLCDRVLLVDVPREIQLSRTMARDNNSRGQVEAILAQQASRETRLEQADDVILNDRDLDHLEGEVARLHRYYLLEAERKADASS</sequence>
<evidence type="ECO:0000256" key="5">
    <source>
        <dbReference type="HAMAP-Rule" id="MF_00376"/>
    </source>
</evidence>
<dbReference type="InterPro" id="IPR027417">
    <property type="entry name" value="P-loop_NTPase"/>
</dbReference>
<keyword evidence="5" id="KW-0963">Cytoplasm</keyword>
<dbReference type="GO" id="GO:0004140">
    <property type="term" value="F:dephospho-CoA kinase activity"/>
    <property type="evidence" value="ECO:0007669"/>
    <property type="project" value="UniProtKB-UniRule"/>
</dbReference>
<dbReference type="EC" id="2.7.1.24" evidence="5 6"/>
<dbReference type="InterPro" id="IPR001977">
    <property type="entry name" value="Depp_CoAkinase"/>
</dbReference>
<dbReference type="OrthoDB" id="9812943at2"/>
<dbReference type="EMBL" id="RKHR01000011">
    <property type="protein sequence ID" value="ROR94769.1"/>
    <property type="molecule type" value="Genomic_DNA"/>
</dbReference>
<dbReference type="RefSeq" id="WP_123714219.1">
    <property type="nucleotide sequence ID" value="NZ_RKHR01000011.1"/>
</dbReference>
<keyword evidence="4 5" id="KW-0173">Coenzyme A biosynthesis</keyword>
<gene>
    <name evidence="5" type="primary">coaE</name>
    <name evidence="7" type="ORF">EDC56_3912</name>
</gene>
<dbReference type="GO" id="GO:0005524">
    <property type="term" value="F:ATP binding"/>
    <property type="evidence" value="ECO:0007669"/>
    <property type="project" value="UniProtKB-UniRule"/>
</dbReference>
<evidence type="ECO:0000313" key="7">
    <source>
        <dbReference type="EMBL" id="ROR94769.1"/>
    </source>
</evidence>
<comment type="catalytic activity">
    <reaction evidence="5">
        <text>3'-dephospho-CoA + ATP = ADP + CoA + H(+)</text>
        <dbReference type="Rhea" id="RHEA:18245"/>
        <dbReference type="ChEBI" id="CHEBI:15378"/>
        <dbReference type="ChEBI" id="CHEBI:30616"/>
        <dbReference type="ChEBI" id="CHEBI:57287"/>
        <dbReference type="ChEBI" id="CHEBI:57328"/>
        <dbReference type="ChEBI" id="CHEBI:456216"/>
        <dbReference type="EC" id="2.7.1.24"/>
    </reaction>
</comment>
<dbReference type="PANTHER" id="PTHR10695">
    <property type="entry name" value="DEPHOSPHO-COA KINASE-RELATED"/>
    <property type="match status" value="1"/>
</dbReference>
<proteinExistence type="inferred from homology"/>
<evidence type="ECO:0000256" key="4">
    <source>
        <dbReference type="ARBA" id="ARBA00022993"/>
    </source>
</evidence>
<comment type="similarity">
    <text evidence="1 5">Belongs to the CoaE family.</text>
</comment>
<evidence type="ECO:0000256" key="1">
    <source>
        <dbReference type="ARBA" id="ARBA00009018"/>
    </source>
</evidence>
<keyword evidence="3 5" id="KW-0067">ATP-binding</keyword>
<dbReference type="UniPathway" id="UPA00241">
    <property type="reaction ID" value="UER00356"/>
</dbReference>
<name>A0A3N2D4R9_9GAMM</name>
<dbReference type="GO" id="GO:0015937">
    <property type="term" value="P:coenzyme A biosynthetic process"/>
    <property type="evidence" value="ECO:0007669"/>
    <property type="project" value="UniProtKB-UniRule"/>
</dbReference>
<dbReference type="Proteomes" id="UP000275394">
    <property type="component" value="Unassembled WGS sequence"/>
</dbReference>
<dbReference type="GO" id="GO:0005737">
    <property type="term" value="C:cytoplasm"/>
    <property type="evidence" value="ECO:0007669"/>
    <property type="project" value="UniProtKB-SubCell"/>
</dbReference>
<evidence type="ECO:0000313" key="8">
    <source>
        <dbReference type="Proteomes" id="UP000275394"/>
    </source>
</evidence>
<comment type="caution">
    <text evidence="7">The sequence shown here is derived from an EMBL/GenBank/DDBJ whole genome shotgun (WGS) entry which is preliminary data.</text>
</comment>
<dbReference type="CDD" id="cd02022">
    <property type="entry name" value="DPCK"/>
    <property type="match status" value="1"/>
</dbReference>
<dbReference type="PANTHER" id="PTHR10695:SF46">
    <property type="entry name" value="BIFUNCTIONAL COENZYME A SYNTHASE-RELATED"/>
    <property type="match status" value="1"/>
</dbReference>
<dbReference type="PROSITE" id="PS51219">
    <property type="entry name" value="DPCK"/>
    <property type="match status" value="1"/>
</dbReference>
<evidence type="ECO:0000256" key="3">
    <source>
        <dbReference type="ARBA" id="ARBA00022840"/>
    </source>
</evidence>
<dbReference type="Gene3D" id="3.40.50.300">
    <property type="entry name" value="P-loop containing nucleotide triphosphate hydrolases"/>
    <property type="match status" value="1"/>
</dbReference>
<dbReference type="NCBIfam" id="TIGR00152">
    <property type="entry name" value="dephospho-CoA kinase"/>
    <property type="match status" value="1"/>
</dbReference>
<evidence type="ECO:0000256" key="6">
    <source>
        <dbReference type="NCBIfam" id="TIGR00152"/>
    </source>
</evidence>
<dbReference type="HAMAP" id="MF_00376">
    <property type="entry name" value="Dephospho_CoA_kinase"/>
    <property type="match status" value="1"/>
</dbReference>
<accession>A0A3N2D4R9</accession>
<comment type="subcellular location">
    <subcellularLocation>
        <location evidence="5">Cytoplasm</location>
    </subcellularLocation>
</comment>
<dbReference type="SUPFAM" id="SSF52540">
    <property type="entry name" value="P-loop containing nucleoside triphosphate hydrolases"/>
    <property type="match status" value="1"/>
</dbReference>
<keyword evidence="5" id="KW-0808">Transferase</keyword>
<keyword evidence="8" id="KW-1185">Reference proteome</keyword>
<dbReference type="AlphaFoldDB" id="A0A3N2D4R9"/>
<organism evidence="7 8">
    <name type="scientific">Sinobacterium caligoides</name>
    <dbReference type="NCBI Taxonomy" id="933926"/>
    <lineage>
        <taxon>Bacteria</taxon>
        <taxon>Pseudomonadati</taxon>
        <taxon>Pseudomonadota</taxon>
        <taxon>Gammaproteobacteria</taxon>
        <taxon>Cellvibrionales</taxon>
        <taxon>Spongiibacteraceae</taxon>
        <taxon>Sinobacterium</taxon>
    </lineage>
</organism>
<keyword evidence="2 5" id="KW-0547">Nucleotide-binding</keyword>
<dbReference type="Pfam" id="PF01121">
    <property type="entry name" value="CoaE"/>
    <property type="match status" value="1"/>
</dbReference>